<evidence type="ECO:0000256" key="4">
    <source>
        <dbReference type="SAM" id="MobiDB-lite"/>
    </source>
</evidence>
<dbReference type="InterPro" id="IPR000535">
    <property type="entry name" value="MSP_dom"/>
</dbReference>
<feature type="repeat" description="ANK" evidence="3">
    <location>
        <begin position="244"/>
        <end position="276"/>
    </location>
</feature>
<dbReference type="Pfam" id="PF00635">
    <property type="entry name" value="Motile_Sperm"/>
    <property type="match status" value="1"/>
</dbReference>
<keyword evidence="2 3" id="KW-0040">ANK repeat</keyword>
<dbReference type="InterPro" id="IPR008962">
    <property type="entry name" value="PapD-like_sf"/>
</dbReference>
<feature type="repeat" description="ANK" evidence="3">
    <location>
        <begin position="211"/>
        <end position="243"/>
    </location>
</feature>
<evidence type="ECO:0000259" key="5">
    <source>
        <dbReference type="PROSITE" id="PS50202"/>
    </source>
</evidence>
<accession>A0A2U1Q3Q7</accession>
<dbReference type="OrthoDB" id="194358at2759"/>
<feature type="repeat" description="ANK" evidence="3">
    <location>
        <begin position="277"/>
        <end position="309"/>
    </location>
</feature>
<feature type="compositionally biased region" description="Polar residues" evidence="4">
    <location>
        <begin position="497"/>
        <end position="509"/>
    </location>
</feature>
<feature type="region of interest" description="Disordered" evidence="4">
    <location>
        <begin position="492"/>
        <end position="517"/>
    </location>
</feature>
<proteinExistence type="predicted"/>
<feature type="repeat" description="ANK" evidence="3">
    <location>
        <begin position="431"/>
        <end position="463"/>
    </location>
</feature>
<evidence type="ECO:0000313" key="6">
    <source>
        <dbReference type="EMBL" id="PWA92593.1"/>
    </source>
</evidence>
<keyword evidence="7" id="KW-1185">Reference proteome</keyword>
<dbReference type="Gene3D" id="2.60.40.10">
    <property type="entry name" value="Immunoglobulins"/>
    <property type="match status" value="1"/>
</dbReference>
<dbReference type="STRING" id="35608.A0A2U1Q3Q7"/>
<dbReference type="Pfam" id="PF00023">
    <property type="entry name" value="Ank"/>
    <property type="match status" value="1"/>
</dbReference>
<evidence type="ECO:0000256" key="2">
    <source>
        <dbReference type="ARBA" id="ARBA00023043"/>
    </source>
</evidence>
<comment type="caution">
    <text evidence="6">The sequence shown here is derived from an EMBL/GenBank/DDBJ whole genome shotgun (WGS) entry which is preliminary data.</text>
</comment>
<feature type="repeat" description="ANK" evidence="3">
    <location>
        <begin position="398"/>
        <end position="430"/>
    </location>
</feature>
<dbReference type="PROSITE" id="PS50202">
    <property type="entry name" value="MSP"/>
    <property type="match status" value="1"/>
</dbReference>
<gene>
    <name evidence="6" type="ORF">CTI12_AA078430</name>
</gene>
<sequence length="535" mass="58243">MDRLISLEPSNVVTIRVEPGEKCYGKLTLRNVMYTMPVAFKLQPVNKDRYTVKPQTGIISPLTTVTVEISYDLPPNSTLPESYPYCDDSFLLHSVVVPGAAVKTTSMTDSVPNDWFTTRKKQVFVDSGVKVMFVGSMVISKLVSNNGSIDEIRDVLEKSDPSWKLIDSVDSEGRTLLHLAIAQSRADLVQVLLEFKPDIEARSTQSNRTRLGPTPLEAAVASGESLIVELLLANQANTERVDPSTWGPIHLASGGGHVDILKLLLVKGVNVDSITKDGNTALHLAVEERRRDCARLLLTSGARTDIRNLNGDETPLHVAASLGDENMVKLLVQKGANKNIRNRSRKTAYDVAAEHGHSRLLNALGLTDTFLIAVTKGDIRTINKILESGININCQDQHGWTVLHRASFKGRADVVKNLIKKGVDIEARDEEGYTALHCAVESGSVDVVELLVKKGADVEARTNKGATAMQIAESLTYTGISRVLAYGGVKDDHETFSSKSSSRYGSENGSMKKRSTRARAIRGSFDQSAAALAVN</sequence>
<name>A0A2U1Q3Q7_ARTAN</name>
<dbReference type="AlphaFoldDB" id="A0A2U1Q3Q7"/>
<dbReference type="SMART" id="SM00248">
    <property type="entry name" value="ANK"/>
    <property type="match status" value="8"/>
</dbReference>
<dbReference type="PRINTS" id="PR01415">
    <property type="entry name" value="ANKYRIN"/>
</dbReference>
<dbReference type="Gene3D" id="1.25.40.20">
    <property type="entry name" value="Ankyrin repeat-containing domain"/>
    <property type="match status" value="2"/>
</dbReference>
<dbReference type="PANTHER" id="PTHR24126">
    <property type="entry name" value="ANKYRIN REPEAT, PH AND SEC7 DOMAIN CONTAINING PROTEIN SECG-RELATED"/>
    <property type="match status" value="1"/>
</dbReference>
<dbReference type="Pfam" id="PF13606">
    <property type="entry name" value="Ank_3"/>
    <property type="match status" value="1"/>
</dbReference>
<dbReference type="SUPFAM" id="SSF48403">
    <property type="entry name" value="Ankyrin repeat"/>
    <property type="match status" value="1"/>
</dbReference>
<feature type="repeat" description="ANK" evidence="3">
    <location>
        <begin position="172"/>
        <end position="204"/>
    </location>
</feature>
<dbReference type="Pfam" id="PF12796">
    <property type="entry name" value="Ank_2"/>
    <property type="match status" value="2"/>
</dbReference>
<dbReference type="SUPFAM" id="SSF49354">
    <property type="entry name" value="PapD-like"/>
    <property type="match status" value="1"/>
</dbReference>
<feature type="repeat" description="ANK" evidence="3">
    <location>
        <begin position="311"/>
        <end position="343"/>
    </location>
</feature>
<reference evidence="6 7" key="1">
    <citation type="journal article" date="2018" name="Mol. Plant">
        <title>The genome of Artemisia annua provides insight into the evolution of Asteraceae family and artemisinin biosynthesis.</title>
        <authorList>
            <person name="Shen Q."/>
            <person name="Zhang L."/>
            <person name="Liao Z."/>
            <person name="Wang S."/>
            <person name="Yan T."/>
            <person name="Shi P."/>
            <person name="Liu M."/>
            <person name="Fu X."/>
            <person name="Pan Q."/>
            <person name="Wang Y."/>
            <person name="Lv Z."/>
            <person name="Lu X."/>
            <person name="Zhang F."/>
            <person name="Jiang W."/>
            <person name="Ma Y."/>
            <person name="Chen M."/>
            <person name="Hao X."/>
            <person name="Li L."/>
            <person name="Tang Y."/>
            <person name="Lv G."/>
            <person name="Zhou Y."/>
            <person name="Sun X."/>
            <person name="Brodelius P.E."/>
            <person name="Rose J.K.C."/>
            <person name="Tang K."/>
        </authorList>
    </citation>
    <scope>NUCLEOTIDE SEQUENCE [LARGE SCALE GENOMIC DNA]</scope>
    <source>
        <strain evidence="7">cv. Huhao1</strain>
        <tissue evidence="6">Leaf</tissue>
    </source>
</reference>
<dbReference type="InterPro" id="IPR036770">
    <property type="entry name" value="Ankyrin_rpt-contain_sf"/>
</dbReference>
<dbReference type="PROSITE" id="PS50088">
    <property type="entry name" value="ANK_REPEAT"/>
    <property type="match status" value="7"/>
</dbReference>
<evidence type="ECO:0000256" key="3">
    <source>
        <dbReference type="PROSITE-ProRule" id="PRU00023"/>
    </source>
</evidence>
<dbReference type="InterPro" id="IPR013783">
    <property type="entry name" value="Ig-like_fold"/>
</dbReference>
<dbReference type="PANTHER" id="PTHR24126:SF42">
    <property type="entry name" value="PROTEIN VAPYRIN-LIKE-LIKE"/>
    <property type="match status" value="1"/>
</dbReference>
<dbReference type="PROSITE" id="PS50297">
    <property type="entry name" value="ANK_REP_REGION"/>
    <property type="match status" value="7"/>
</dbReference>
<feature type="domain" description="MSP" evidence="5">
    <location>
        <begin position="4"/>
        <end position="134"/>
    </location>
</feature>
<protein>
    <submittedName>
        <fullName evidence="6">PapD-like, Ankyrin repeat-containing domain protein</fullName>
    </submittedName>
</protein>
<organism evidence="6 7">
    <name type="scientific">Artemisia annua</name>
    <name type="common">Sweet wormwood</name>
    <dbReference type="NCBI Taxonomy" id="35608"/>
    <lineage>
        <taxon>Eukaryota</taxon>
        <taxon>Viridiplantae</taxon>
        <taxon>Streptophyta</taxon>
        <taxon>Embryophyta</taxon>
        <taxon>Tracheophyta</taxon>
        <taxon>Spermatophyta</taxon>
        <taxon>Magnoliopsida</taxon>
        <taxon>eudicotyledons</taxon>
        <taxon>Gunneridae</taxon>
        <taxon>Pentapetalae</taxon>
        <taxon>asterids</taxon>
        <taxon>campanulids</taxon>
        <taxon>Asterales</taxon>
        <taxon>Asteraceae</taxon>
        <taxon>Asteroideae</taxon>
        <taxon>Anthemideae</taxon>
        <taxon>Artemisiinae</taxon>
        <taxon>Artemisia</taxon>
    </lineage>
</organism>
<keyword evidence="1" id="KW-0677">Repeat</keyword>
<evidence type="ECO:0000256" key="1">
    <source>
        <dbReference type="ARBA" id="ARBA00022737"/>
    </source>
</evidence>
<dbReference type="EMBL" id="PKPP01000452">
    <property type="protein sequence ID" value="PWA92593.1"/>
    <property type="molecule type" value="Genomic_DNA"/>
</dbReference>
<evidence type="ECO:0000313" key="7">
    <source>
        <dbReference type="Proteomes" id="UP000245207"/>
    </source>
</evidence>
<dbReference type="InterPro" id="IPR002110">
    <property type="entry name" value="Ankyrin_rpt"/>
</dbReference>
<dbReference type="Proteomes" id="UP000245207">
    <property type="component" value="Unassembled WGS sequence"/>
</dbReference>